<feature type="repeat" description="TPR" evidence="1">
    <location>
        <begin position="167"/>
        <end position="200"/>
    </location>
</feature>
<feature type="repeat" description="TPR" evidence="1">
    <location>
        <begin position="327"/>
        <end position="360"/>
    </location>
</feature>
<gene>
    <name evidence="3" type="ORF">CEN41_07810</name>
</gene>
<dbReference type="AlphaFoldDB" id="A0A2N6MFN2"/>
<dbReference type="EMBL" id="NMQI01000166">
    <property type="protein sequence ID" value="PMB45570.1"/>
    <property type="molecule type" value="Genomic_DNA"/>
</dbReference>
<feature type="non-terminal residue" evidence="3">
    <location>
        <position position="1"/>
    </location>
</feature>
<feature type="repeat" description="TPR" evidence="1">
    <location>
        <begin position="207"/>
        <end position="240"/>
    </location>
</feature>
<dbReference type="PROSITE" id="PS50293">
    <property type="entry name" value="TPR_REGION"/>
    <property type="match status" value="2"/>
</dbReference>
<dbReference type="PROSITE" id="PS50005">
    <property type="entry name" value="TPR"/>
    <property type="match status" value="9"/>
</dbReference>
<dbReference type="RefSeq" id="WP_102206667.1">
    <property type="nucleotide sequence ID" value="NZ_NMQI01000166.1"/>
</dbReference>
<feature type="repeat" description="TPR" evidence="1">
    <location>
        <begin position="247"/>
        <end position="280"/>
    </location>
</feature>
<feature type="domain" description="CHAT" evidence="2">
    <location>
        <begin position="621"/>
        <end position="903"/>
    </location>
</feature>
<evidence type="ECO:0000313" key="3">
    <source>
        <dbReference type="EMBL" id="PMB45570.1"/>
    </source>
</evidence>
<dbReference type="InterPro" id="IPR019734">
    <property type="entry name" value="TPR_rpt"/>
</dbReference>
<dbReference type="Gene3D" id="1.25.40.10">
    <property type="entry name" value="Tetratricopeptide repeat domain"/>
    <property type="match status" value="3"/>
</dbReference>
<feature type="repeat" description="TPR" evidence="1">
    <location>
        <begin position="47"/>
        <end position="80"/>
    </location>
</feature>
<dbReference type="PANTHER" id="PTHR10098">
    <property type="entry name" value="RAPSYN-RELATED"/>
    <property type="match status" value="1"/>
</dbReference>
<organism evidence="3 4">
    <name type="scientific">Fischerella thermalis CCMEE 5330</name>
    <dbReference type="NCBI Taxonomy" id="2019670"/>
    <lineage>
        <taxon>Bacteria</taxon>
        <taxon>Bacillati</taxon>
        <taxon>Cyanobacteriota</taxon>
        <taxon>Cyanophyceae</taxon>
        <taxon>Nostocales</taxon>
        <taxon>Hapalosiphonaceae</taxon>
        <taxon>Fischerella</taxon>
    </lineage>
</organism>
<keyword evidence="1" id="KW-0802">TPR repeat</keyword>
<proteinExistence type="predicted"/>
<sequence length="905" mass="99056">GDKDGEATRLNNIGNVYNDLSQYAKALKFYQQALEISKAIGKRAGAATTLGNIGQTYTHLSQYAKALEFYQQGLEIKKAIGNKDGEASSLNNIGLIHHKRADYLKALEFYQQALKIAKAVGNRNLESTTLDNIGVVYSDLGKSSQALKFHHQALEIRKAIGDRDGETASIHNMGSVYNQLGEYLRALESYKQALEIAKAIGNRAGEGTIFNSIGGVYDNVGEYSQALKFHQQALAIYKEIGSRHGEATSLNGIGGIYYQQKKYTEARQSIEQALAIVKDIGAQSDEGSTLNNLGVVYASLGEDSRALDFYQQALKIHKKIGKQDSAGTALMNIGDFYLNQQEYSQAIEFSQQALKIFQAIGKRDSEGNTLSILGRAFLKSGNLAEAEKNLLAAMAIRESLRAGLQDNDAFKISIFESQANTYRLLQRVYIAQNKPEAALEISERGRARAFIELLASQLSTDETDQPTIAQPTIEQIKRIAKEQNATIVEYSITYNDVRTKGKYLESKLFIWVIKPTGEIKFRSVDLISQGTVLADLVPKMRESLGINSRGAIQQLAYTPGDLVRLKDDEESGLKEPWQVIGVDSERAMLILTHPQFDDGVQISRPISDAIAKVESSRTNQQQLQNLHQLLIAPIAELLPTNPNDRVIFIPQGELFLIPFSALQDSDGKYLIEKHTMLIAPSIQVLELTHRKRNKLRGKKLGSALVVGNPTMPTIPLTKPPQRLSSLPGAEAEAKAIAELLNTQPFLGKQATKVNIVPRMQQAGLIHLATHGLLDDFKQLGVPGAIALAPSGGDNGFLTSGDILGLKLNAELVVLSACNTGQGRITGDGVIGLSRSLMAAGVKSAIVSLWSVPDAPTAELMKEFYQNYLQQGMNKVQALRQAMLKAKDKHPNPKDWAAFTLIGEAE</sequence>
<feature type="repeat" description="TPR" evidence="1">
    <location>
        <begin position="127"/>
        <end position="160"/>
    </location>
</feature>
<dbReference type="PANTHER" id="PTHR10098:SF108">
    <property type="entry name" value="TETRATRICOPEPTIDE REPEAT PROTEIN 28"/>
    <property type="match status" value="1"/>
</dbReference>
<accession>A0A2N6MFN2</accession>
<evidence type="ECO:0000259" key="2">
    <source>
        <dbReference type="Pfam" id="PF12770"/>
    </source>
</evidence>
<dbReference type="InterPro" id="IPR011990">
    <property type="entry name" value="TPR-like_helical_dom_sf"/>
</dbReference>
<comment type="caution">
    <text evidence="3">The sequence shown here is derived from an EMBL/GenBank/DDBJ whole genome shotgun (WGS) entry which is preliminary data.</text>
</comment>
<reference evidence="3 4" key="1">
    <citation type="submission" date="2017-07" db="EMBL/GenBank/DDBJ databases">
        <title>Genomes of Fischerella (Mastigocladus) sp. strains.</title>
        <authorList>
            <person name="Miller S.R."/>
        </authorList>
    </citation>
    <scope>NUCLEOTIDE SEQUENCE [LARGE SCALE GENOMIC DNA]</scope>
    <source>
        <strain evidence="3 4">CCMEE 5330</strain>
    </source>
</reference>
<dbReference type="SUPFAM" id="SSF48452">
    <property type="entry name" value="TPR-like"/>
    <property type="match status" value="3"/>
</dbReference>
<evidence type="ECO:0000313" key="4">
    <source>
        <dbReference type="Proteomes" id="UP000234966"/>
    </source>
</evidence>
<feature type="repeat" description="TPR" evidence="1">
    <location>
        <begin position="287"/>
        <end position="320"/>
    </location>
</feature>
<protein>
    <submittedName>
        <fullName evidence="3">Fis family transcriptional regulator</fullName>
    </submittedName>
</protein>
<dbReference type="Pfam" id="PF13424">
    <property type="entry name" value="TPR_12"/>
    <property type="match status" value="5"/>
</dbReference>
<name>A0A2N6MFN2_9CYAN</name>
<feature type="repeat" description="TPR" evidence="1">
    <location>
        <begin position="7"/>
        <end position="40"/>
    </location>
</feature>
<dbReference type="Pfam" id="PF12770">
    <property type="entry name" value="CHAT"/>
    <property type="match status" value="1"/>
</dbReference>
<feature type="repeat" description="TPR" evidence="1">
    <location>
        <begin position="87"/>
        <end position="120"/>
    </location>
</feature>
<dbReference type="InterPro" id="IPR024983">
    <property type="entry name" value="CHAT_dom"/>
</dbReference>
<dbReference type="Proteomes" id="UP000234966">
    <property type="component" value="Unassembled WGS sequence"/>
</dbReference>
<dbReference type="SMART" id="SM00028">
    <property type="entry name" value="TPR"/>
    <property type="match status" value="10"/>
</dbReference>
<evidence type="ECO:0000256" key="1">
    <source>
        <dbReference type="PROSITE-ProRule" id="PRU00339"/>
    </source>
</evidence>